<protein>
    <recommendedName>
        <fullName evidence="5">Lipoprotein</fullName>
    </recommendedName>
</protein>
<evidence type="ECO:0000256" key="2">
    <source>
        <dbReference type="SAM" id="SignalP"/>
    </source>
</evidence>
<feature type="region of interest" description="Disordered" evidence="1">
    <location>
        <begin position="34"/>
        <end position="54"/>
    </location>
</feature>
<evidence type="ECO:0000313" key="3">
    <source>
        <dbReference type="EMBL" id="QDV31795.1"/>
    </source>
</evidence>
<accession>A0A518GT79</accession>
<evidence type="ECO:0000313" key="4">
    <source>
        <dbReference type="Proteomes" id="UP000315349"/>
    </source>
</evidence>
<organism evidence="3 4">
    <name type="scientific">Planctopirus ephydatiae</name>
    <dbReference type="NCBI Taxonomy" id="2528019"/>
    <lineage>
        <taxon>Bacteria</taxon>
        <taxon>Pseudomonadati</taxon>
        <taxon>Planctomycetota</taxon>
        <taxon>Planctomycetia</taxon>
        <taxon>Planctomycetales</taxon>
        <taxon>Planctomycetaceae</taxon>
        <taxon>Planctopirus</taxon>
    </lineage>
</organism>
<evidence type="ECO:0000256" key="1">
    <source>
        <dbReference type="SAM" id="MobiDB-lite"/>
    </source>
</evidence>
<proteinExistence type="predicted"/>
<dbReference type="OrthoDB" id="211126at2"/>
<dbReference type="AlphaFoldDB" id="A0A518GT79"/>
<reference evidence="3 4" key="1">
    <citation type="submission" date="2019-02" db="EMBL/GenBank/DDBJ databases">
        <title>Deep-cultivation of Planctomycetes and their phenomic and genomic characterization uncovers novel biology.</title>
        <authorList>
            <person name="Wiegand S."/>
            <person name="Jogler M."/>
            <person name="Boedeker C."/>
            <person name="Pinto D."/>
            <person name="Vollmers J."/>
            <person name="Rivas-Marin E."/>
            <person name="Kohn T."/>
            <person name="Peeters S.H."/>
            <person name="Heuer A."/>
            <person name="Rast P."/>
            <person name="Oberbeckmann S."/>
            <person name="Bunk B."/>
            <person name="Jeske O."/>
            <person name="Meyerdierks A."/>
            <person name="Storesund J.E."/>
            <person name="Kallscheuer N."/>
            <person name="Luecker S."/>
            <person name="Lage O.M."/>
            <person name="Pohl T."/>
            <person name="Merkel B.J."/>
            <person name="Hornburger P."/>
            <person name="Mueller R.-W."/>
            <person name="Bruemmer F."/>
            <person name="Labrenz M."/>
            <person name="Spormann A.M."/>
            <person name="Op den Camp H."/>
            <person name="Overmann J."/>
            <person name="Amann R."/>
            <person name="Jetten M.S.M."/>
            <person name="Mascher T."/>
            <person name="Medema M.H."/>
            <person name="Devos D.P."/>
            <person name="Kaster A.-K."/>
            <person name="Ovreas L."/>
            <person name="Rohde M."/>
            <person name="Galperin M.Y."/>
            <person name="Jogler C."/>
        </authorList>
    </citation>
    <scope>NUCLEOTIDE SEQUENCE [LARGE SCALE GENOMIC DNA]</scope>
    <source>
        <strain evidence="3 4">Spb1</strain>
    </source>
</reference>
<dbReference type="PROSITE" id="PS51257">
    <property type="entry name" value="PROKAR_LIPOPROTEIN"/>
    <property type="match status" value="1"/>
</dbReference>
<dbReference type="Proteomes" id="UP000315349">
    <property type="component" value="Chromosome"/>
</dbReference>
<dbReference type="KEGG" id="peh:Spb1_37400"/>
<feature type="chain" id="PRO_5021917878" description="Lipoprotein" evidence="2">
    <location>
        <begin position="32"/>
        <end position="349"/>
    </location>
</feature>
<dbReference type="RefSeq" id="WP_145303218.1">
    <property type="nucleotide sequence ID" value="NZ_CP036299.1"/>
</dbReference>
<gene>
    <name evidence="3" type="ORF">Spb1_37400</name>
</gene>
<feature type="signal peptide" evidence="2">
    <location>
        <begin position="1"/>
        <end position="31"/>
    </location>
</feature>
<sequence precursor="true">MVSYRRRTVPAWASLCLGLSLPLIFGCSEQASPLETGPSASTHEAQSRTRPWGQQVSLDVSASVQRLPGDVSSHETVWLLVELSPDILSASRSDLRDLRVEVEDPARKEPLVIPSIVAEASWIVRNVPRSGSQDLTEKLQPIEVQRLYEPNQVLYQWEDATRRWMALIETRNLPIGTMEVGFSSERVGVGAGVEIPVEVERAVPEAGVSPWDCILRTRVAKPGPPSTAGKPSAVEVSFVVSNINQHRLWLGSIPPELDAAAFRPDVVSLRGPRLLLAFPVHRRDLATCTYSLRYGDRQALSPGFETGLEGESQFLDQLEQACEPRKADDVLQQLGQGLKSPLVPNASLH</sequence>
<dbReference type="EMBL" id="CP036299">
    <property type="protein sequence ID" value="QDV31795.1"/>
    <property type="molecule type" value="Genomic_DNA"/>
</dbReference>
<evidence type="ECO:0008006" key="5">
    <source>
        <dbReference type="Google" id="ProtNLM"/>
    </source>
</evidence>
<keyword evidence="2" id="KW-0732">Signal</keyword>
<keyword evidence="4" id="KW-1185">Reference proteome</keyword>
<name>A0A518GT79_9PLAN</name>